<dbReference type="Pfam" id="PF18367">
    <property type="entry name" value="Rv2175c_C"/>
    <property type="match status" value="1"/>
</dbReference>
<organism evidence="3 4">
    <name type="scientific">Lentzea albidocapillata subsp. violacea</name>
    <dbReference type="NCBI Taxonomy" id="128104"/>
    <lineage>
        <taxon>Bacteria</taxon>
        <taxon>Bacillati</taxon>
        <taxon>Actinomycetota</taxon>
        <taxon>Actinomycetes</taxon>
        <taxon>Pseudonocardiales</taxon>
        <taxon>Pseudonocardiaceae</taxon>
        <taxon>Lentzea</taxon>
    </lineage>
</organism>
<dbReference type="GO" id="GO:0003677">
    <property type="term" value="F:DNA binding"/>
    <property type="evidence" value="ECO:0007669"/>
    <property type="project" value="InterPro"/>
</dbReference>
<feature type="domain" description="Rv2175c C-terminal" evidence="1">
    <location>
        <begin position="88"/>
        <end position="143"/>
    </location>
</feature>
<evidence type="ECO:0000259" key="1">
    <source>
        <dbReference type="Pfam" id="PF18367"/>
    </source>
</evidence>
<accession>A0A1G9BIH6</accession>
<dbReference type="EMBL" id="FNET01000005">
    <property type="protein sequence ID" value="SDK39319.1"/>
    <property type="molecule type" value="Genomic_DNA"/>
</dbReference>
<feature type="domain" description="DNA-binding protein Rv2175c wHTH" evidence="2">
    <location>
        <begin position="26"/>
        <end position="82"/>
    </location>
</feature>
<dbReference type="Pfam" id="PF21531">
    <property type="entry name" value="Rv2175c_wHTH"/>
    <property type="match status" value="1"/>
</dbReference>
<dbReference type="AlphaFoldDB" id="A0A1G9BIH6"/>
<evidence type="ECO:0000313" key="4">
    <source>
        <dbReference type="Proteomes" id="UP000199682"/>
    </source>
</evidence>
<reference evidence="4" key="1">
    <citation type="submission" date="2016-10" db="EMBL/GenBank/DDBJ databases">
        <authorList>
            <person name="Varghese N."/>
            <person name="Submissions S."/>
        </authorList>
    </citation>
    <scope>NUCLEOTIDE SEQUENCE [LARGE SCALE GENOMIC DNA]</scope>
    <source>
        <strain evidence="4">DSM 44796</strain>
    </source>
</reference>
<evidence type="ECO:0000259" key="2">
    <source>
        <dbReference type="Pfam" id="PF21531"/>
    </source>
</evidence>
<proteinExistence type="predicted"/>
<dbReference type="Proteomes" id="UP000199682">
    <property type="component" value="Unassembled WGS sequence"/>
</dbReference>
<gene>
    <name evidence="3" type="ORF">SAMN04488074_105339</name>
</gene>
<dbReference type="InterPro" id="IPR041098">
    <property type="entry name" value="Rv2175c_C"/>
</dbReference>
<name>A0A1G9BIH6_9PSEU</name>
<sequence>MVKLRMTRLAEGRSQFGYGIVTPVSAIPAAADVLAADLEVLPLPEVADRMGLPVTRVHQMLRDGQLLAERRAGVLVVPEAFLAAGGVVKGLPGTITVLRDQNYSTDEILRWLFTEDESLPGTPIEALRGDRGREVKRRAQAMGF</sequence>
<dbReference type="InterPro" id="IPR048576">
    <property type="entry name" value="Rv2175c_wHTH"/>
</dbReference>
<evidence type="ECO:0000313" key="3">
    <source>
        <dbReference type="EMBL" id="SDK39319.1"/>
    </source>
</evidence>
<protein>
    <submittedName>
        <fullName evidence="3">Uncharacterized protein</fullName>
    </submittedName>
</protein>